<evidence type="ECO:0000256" key="1">
    <source>
        <dbReference type="SAM" id="MobiDB-lite"/>
    </source>
</evidence>
<evidence type="ECO:0000259" key="2">
    <source>
        <dbReference type="Pfam" id="PF13240"/>
    </source>
</evidence>
<dbReference type="InterPro" id="IPR026870">
    <property type="entry name" value="Zinc_ribbon_dom"/>
</dbReference>
<reference evidence="3 4" key="1">
    <citation type="submission" date="2020-08" db="EMBL/GenBank/DDBJ databases">
        <title>Genome public.</title>
        <authorList>
            <person name="Liu C."/>
            <person name="Sun Q."/>
        </authorList>
    </citation>
    <scope>NUCLEOTIDE SEQUENCE [LARGE SCALE GENOMIC DNA]</scope>
    <source>
        <strain evidence="3 4">BX17</strain>
    </source>
</reference>
<gene>
    <name evidence="3" type="ORF">H8S54_17890</name>
</gene>
<feature type="domain" description="Zinc-ribbon" evidence="2">
    <location>
        <begin position="99"/>
        <end position="119"/>
    </location>
</feature>
<evidence type="ECO:0000313" key="4">
    <source>
        <dbReference type="Proteomes" id="UP000652847"/>
    </source>
</evidence>
<dbReference type="AlphaFoldDB" id="A0A8I0DTM8"/>
<feature type="compositionally biased region" description="Basic and acidic residues" evidence="1">
    <location>
        <begin position="170"/>
        <end position="191"/>
    </location>
</feature>
<evidence type="ECO:0000313" key="3">
    <source>
        <dbReference type="EMBL" id="MBC5652912.1"/>
    </source>
</evidence>
<accession>A0A8I0DTM8</accession>
<keyword evidence="4" id="KW-1185">Reference proteome</keyword>
<sequence>MARDFFDELSDTITRTTKDFSKKASQIYETQKIKSKIASEEQMVQKLKADIGNVIFEKYKDGTEVEDGLKGFCEEIQQHLQIIAGYKDAAADLKGQKICPACGKSIDRSAAFCPLCGSPCPNPEPEAAEGEVVDSKTEEPVEAEEGMPEEASDERIETVEESETEPENASAKEEAEASETCDKKTEDAEEK</sequence>
<name>A0A8I0DTM8_9FIRM</name>
<comment type="caution">
    <text evidence="3">The sequence shown here is derived from an EMBL/GenBank/DDBJ whole genome shotgun (WGS) entry which is preliminary data.</text>
</comment>
<dbReference type="Proteomes" id="UP000652847">
    <property type="component" value="Unassembled WGS sequence"/>
</dbReference>
<dbReference type="EMBL" id="JACOOT010000040">
    <property type="protein sequence ID" value="MBC5652912.1"/>
    <property type="molecule type" value="Genomic_DNA"/>
</dbReference>
<feature type="region of interest" description="Disordered" evidence="1">
    <location>
        <begin position="125"/>
        <end position="191"/>
    </location>
</feature>
<protein>
    <submittedName>
        <fullName evidence="3">Zinc ribbon domain-containing protein</fullName>
    </submittedName>
</protein>
<feature type="compositionally biased region" description="Acidic residues" evidence="1">
    <location>
        <begin position="140"/>
        <end position="152"/>
    </location>
</feature>
<organism evidence="3 4">
    <name type="scientific">Blautia segnis</name>
    <dbReference type="NCBI Taxonomy" id="2763030"/>
    <lineage>
        <taxon>Bacteria</taxon>
        <taxon>Bacillati</taxon>
        <taxon>Bacillota</taxon>
        <taxon>Clostridia</taxon>
        <taxon>Lachnospirales</taxon>
        <taxon>Lachnospiraceae</taxon>
        <taxon>Blautia</taxon>
    </lineage>
</organism>
<dbReference type="RefSeq" id="WP_186901946.1">
    <property type="nucleotide sequence ID" value="NZ_JACOOT010000040.1"/>
</dbReference>
<dbReference type="Pfam" id="PF13240">
    <property type="entry name" value="Zn_Ribbon_1"/>
    <property type="match status" value="1"/>
</dbReference>
<proteinExistence type="predicted"/>